<dbReference type="EMBL" id="AMCI01005062">
    <property type="protein sequence ID" value="EJW96860.1"/>
    <property type="molecule type" value="Genomic_DNA"/>
</dbReference>
<comment type="caution">
    <text evidence="1">The sequence shown here is derived from an EMBL/GenBank/DDBJ whole genome shotgun (WGS) entry which is preliminary data.</text>
</comment>
<evidence type="ECO:0000313" key="1">
    <source>
        <dbReference type="EMBL" id="EJW96860.1"/>
    </source>
</evidence>
<dbReference type="AlphaFoldDB" id="J9CAA2"/>
<sequence>MVLILFPQVVFCKVRQCQVFQQGGNVKPPGGNHPFHLLLEIRREPESILTQFQDASYSFRFHFGCKQGIFLRMGFHPLLYRVRSFGRSFFFSFHGKSF</sequence>
<accession>J9CAA2</accession>
<gene>
    <name evidence="1" type="ORF">EVA_15032</name>
</gene>
<protein>
    <submittedName>
        <fullName evidence="1">Uncharacterized protein</fullName>
    </submittedName>
</protein>
<organism evidence="1">
    <name type="scientific">gut metagenome</name>
    <dbReference type="NCBI Taxonomy" id="749906"/>
    <lineage>
        <taxon>unclassified sequences</taxon>
        <taxon>metagenomes</taxon>
        <taxon>organismal metagenomes</taxon>
    </lineage>
</organism>
<name>J9CAA2_9ZZZZ</name>
<proteinExistence type="predicted"/>
<reference evidence="1" key="1">
    <citation type="journal article" date="2012" name="PLoS ONE">
        <title>Gene sets for utilization of primary and secondary nutrition supplies in the distal gut of endangered iberian lynx.</title>
        <authorList>
            <person name="Alcaide M."/>
            <person name="Messina E."/>
            <person name="Richter M."/>
            <person name="Bargiela R."/>
            <person name="Peplies J."/>
            <person name="Huws S.A."/>
            <person name="Newbold C.J."/>
            <person name="Golyshin P.N."/>
            <person name="Simon M.A."/>
            <person name="Lopez G."/>
            <person name="Yakimov M.M."/>
            <person name="Ferrer M."/>
        </authorList>
    </citation>
    <scope>NUCLEOTIDE SEQUENCE</scope>
</reference>